<sequence length="123" mass="14244">MSKIKLLLLCLCVGFYSCRSKDKFPEIDKNAWLDDKKACQNKREEMATDLINNKEQILGLKEEILLEKLGRPDKHDYQKRGRKIYSYYITPGKQCSLQNSDEGKKIVFEMNALGLIALITIQN</sequence>
<comment type="caution">
    <text evidence="1">The sequence shown here is derived from an EMBL/GenBank/DDBJ whole genome shotgun (WGS) entry which is preliminary data.</text>
</comment>
<dbReference type="PROSITE" id="PS51257">
    <property type="entry name" value="PROKAR_LIPOPROTEIN"/>
    <property type="match status" value="1"/>
</dbReference>
<dbReference type="AlphaFoldDB" id="A0A098LH82"/>
<dbReference type="RefSeq" id="WP_045465944.1">
    <property type="nucleotide sequence ID" value="NZ_BBLT01000007.1"/>
</dbReference>
<accession>A0A098LH82</accession>
<dbReference type="EMBL" id="BBLT01000007">
    <property type="protein sequence ID" value="GAL86295.1"/>
    <property type="molecule type" value="Genomic_DNA"/>
</dbReference>
<evidence type="ECO:0000313" key="2">
    <source>
        <dbReference type="Proteomes" id="UP000030185"/>
    </source>
</evidence>
<keyword evidence="2" id="KW-1185">Reference proteome</keyword>
<gene>
    <name evidence="1" type="ORF">MYP_3524</name>
</gene>
<dbReference type="Proteomes" id="UP000030185">
    <property type="component" value="Unassembled WGS sequence"/>
</dbReference>
<dbReference type="eggNOG" id="ENOG5032U6D">
    <property type="taxonomic scope" value="Bacteria"/>
</dbReference>
<proteinExistence type="predicted"/>
<protein>
    <recommendedName>
        <fullName evidence="3">Lipoprotein</fullName>
    </recommendedName>
</protein>
<name>A0A098LH82_9BACT</name>
<evidence type="ECO:0008006" key="3">
    <source>
        <dbReference type="Google" id="ProtNLM"/>
    </source>
</evidence>
<organism evidence="1 2">
    <name type="scientific">Sporocytophaga myxococcoides</name>
    <dbReference type="NCBI Taxonomy" id="153721"/>
    <lineage>
        <taxon>Bacteria</taxon>
        <taxon>Pseudomonadati</taxon>
        <taxon>Bacteroidota</taxon>
        <taxon>Cytophagia</taxon>
        <taxon>Cytophagales</taxon>
        <taxon>Cytophagaceae</taxon>
        <taxon>Sporocytophaga</taxon>
    </lineage>
</organism>
<reference evidence="1 2" key="1">
    <citation type="submission" date="2014-09" db="EMBL/GenBank/DDBJ databases">
        <title>Sporocytophaga myxococcoides PG-01 genome sequencing.</title>
        <authorList>
            <person name="Liu L."/>
            <person name="Gao P.J."/>
            <person name="Chen G.J."/>
            <person name="Wang L.S."/>
        </authorList>
    </citation>
    <scope>NUCLEOTIDE SEQUENCE [LARGE SCALE GENOMIC DNA]</scope>
    <source>
        <strain evidence="1 2">PG-01</strain>
    </source>
</reference>
<dbReference type="STRING" id="153721.MYP_3524"/>
<evidence type="ECO:0000313" key="1">
    <source>
        <dbReference type="EMBL" id="GAL86295.1"/>
    </source>
</evidence>
<dbReference type="OrthoDB" id="981332at2"/>